<proteinExistence type="predicted"/>
<name>A0A2H0W6E1_9BACT</name>
<dbReference type="PROSITE" id="PS50110">
    <property type="entry name" value="RESPONSE_REGULATORY"/>
    <property type="match status" value="1"/>
</dbReference>
<evidence type="ECO:0000256" key="1">
    <source>
        <dbReference type="ARBA" id="ARBA00022553"/>
    </source>
</evidence>
<reference evidence="5" key="1">
    <citation type="submission" date="2017-09" db="EMBL/GenBank/DDBJ databases">
        <title>Depth-based differentiation of microbial function through sediment-hosted aquifers and enrichment of novel symbionts in the deep terrestrial subsurface.</title>
        <authorList>
            <person name="Probst A.J."/>
            <person name="Ladd B."/>
            <person name="Jarett J.K."/>
            <person name="Geller-Mcgrath D.E."/>
            <person name="Sieber C.M.K."/>
            <person name="Emerson J.B."/>
            <person name="Anantharaman K."/>
            <person name="Thomas B.C."/>
            <person name="Malmstrom R."/>
            <person name="Stieglmeier M."/>
            <person name="Klingl A."/>
            <person name="Woyke T."/>
            <person name="Ryan C.M."/>
            <person name="Banfield J.F."/>
        </authorList>
    </citation>
    <scope>NUCLEOTIDE SEQUENCE [LARGE SCALE GENOMIC DNA]</scope>
</reference>
<dbReference type="GO" id="GO:0000160">
    <property type="term" value="P:phosphorelay signal transduction system"/>
    <property type="evidence" value="ECO:0007669"/>
    <property type="project" value="InterPro"/>
</dbReference>
<dbReference type="InterPro" id="IPR050595">
    <property type="entry name" value="Bact_response_regulator"/>
</dbReference>
<dbReference type="SUPFAM" id="SSF52172">
    <property type="entry name" value="CheY-like"/>
    <property type="match status" value="1"/>
</dbReference>
<evidence type="ECO:0000313" key="5">
    <source>
        <dbReference type="Proteomes" id="UP000229056"/>
    </source>
</evidence>
<dbReference type="Proteomes" id="UP000229056">
    <property type="component" value="Unassembled WGS sequence"/>
</dbReference>
<gene>
    <name evidence="4" type="ORF">COT80_01400</name>
</gene>
<dbReference type="SMART" id="SM00448">
    <property type="entry name" value="REC"/>
    <property type="match status" value="1"/>
</dbReference>
<dbReference type="PANTHER" id="PTHR44591:SF3">
    <property type="entry name" value="RESPONSE REGULATORY DOMAIN-CONTAINING PROTEIN"/>
    <property type="match status" value="1"/>
</dbReference>
<organism evidence="4 5">
    <name type="scientific">Candidatus Buchananbacteria bacterium CG10_big_fil_rev_8_21_14_0_10_33_19</name>
    <dbReference type="NCBI Taxonomy" id="1974525"/>
    <lineage>
        <taxon>Bacteria</taxon>
        <taxon>Candidatus Buchananiibacteriota</taxon>
    </lineage>
</organism>
<sequence>MVKKVNKTEKVLTSKKNKMILIVEDDQVLLRALYLFLKRRSVCTIATASDGDTALKMAQRLKPNIILLDLILPKMDGFSVLKSLKADPKMKDIPVIILSNLGDSGDIEKAKNMGASDYYVKANTDLTVILEKINNY</sequence>
<dbReference type="EMBL" id="PEZY01000005">
    <property type="protein sequence ID" value="PIS06210.1"/>
    <property type="molecule type" value="Genomic_DNA"/>
</dbReference>
<evidence type="ECO:0000313" key="4">
    <source>
        <dbReference type="EMBL" id="PIS06210.1"/>
    </source>
</evidence>
<accession>A0A2H0W6E1</accession>
<protein>
    <recommendedName>
        <fullName evidence="3">Response regulatory domain-containing protein</fullName>
    </recommendedName>
</protein>
<feature type="modified residue" description="4-aspartylphosphate" evidence="2">
    <location>
        <position position="69"/>
    </location>
</feature>
<dbReference type="Gene3D" id="3.40.50.2300">
    <property type="match status" value="1"/>
</dbReference>
<feature type="domain" description="Response regulatory" evidence="3">
    <location>
        <begin position="19"/>
        <end position="136"/>
    </location>
</feature>
<comment type="caution">
    <text evidence="4">The sequence shown here is derived from an EMBL/GenBank/DDBJ whole genome shotgun (WGS) entry which is preliminary data.</text>
</comment>
<dbReference type="PANTHER" id="PTHR44591">
    <property type="entry name" value="STRESS RESPONSE REGULATOR PROTEIN 1"/>
    <property type="match status" value="1"/>
</dbReference>
<dbReference type="InterPro" id="IPR011006">
    <property type="entry name" value="CheY-like_superfamily"/>
</dbReference>
<evidence type="ECO:0000259" key="3">
    <source>
        <dbReference type="PROSITE" id="PS50110"/>
    </source>
</evidence>
<dbReference type="AlphaFoldDB" id="A0A2H0W6E1"/>
<dbReference type="Pfam" id="PF00072">
    <property type="entry name" value="Response_reg"/>
    <property type="match status" value="1"/>
</dbReference>
<keyword evidence="1 2" id="KW-0597">Phosphoprotein</keyword>
<evidence type="ECO:0000256" key="2">
    <source>
        <dbReference type="PROSITE-ProRule" id="PRU00169"/>
    </source>
</evidence>
<dbReference type="InterPro" id="IPR001789">
    <property type="entry name" value="Sig_transdc_resp-reg_receiver"/>
</dbReference>